<organism evidence="11 12">
    <name type="scientific">Blastomyces percursus</name>
    <dbReference type="NCBI Taxonomy" id="1658174"/>
    <lineage>
        <taxon>Eukaryota</taxon>
        <taxon>Fungi</taxon>
        <taxon>Dikarya</taxon>
        <taxon>Ascomycota</taxon>
        <taxon>Pezizomycotina</taxon>
        <taxon>Eurotiomycetes</taxon>
        <taxon>Eurotiomycetidae</taxon>
        <taxon>Onygenales</taxon>
        <taxon>Ajellomycetaceae</taxon>
        <taxon>Blastomyces</taxon>
    </lineage>
</organism>
<protein>
    <recommendedName>
        <fullName evidence="1">non-specific serine/threonine protein kinase</fullName>
        <ecNumber evidence="1">2.7.11.1</ecNumber>
    </recommendedName>
</protein>
<dbReference type="GO" id="GO:0005524">
    <property type="term" value="F:ATP binding"/>
    <property type="evidence" value="ECO:0007669"/>
    <property type="project" value="UniProtKB-KW"/>
</dbReference>
<dbReference type="Gene3D" id="1.10.510.10">
    <property type="entry name" value="Transferase(Phosphotransferase) domain 1"/>
    <property type="match status" value="1"/>
</dbReference>
<evidence type="ECO:0000256" key="7">
    <source>
        <dbReference type="ARBA" id="ARBA00047899"/>
    </source>
</evidence>
<dbReference type="EMBL" id="LGTZ01000445">
    <property type="protein sequence ID" value="OJD25029.1"/>
    <property type="molecule type" value="Genomic_DNA"/>
</dbReference>
<dbReference type="STRING" id="1658174.A0A1J9RBI9"/>
<dbReference type="InterPro" id="IPR011009">
    <property type="entry name" value="Kinase-like_dom_sf"/>
</dbReference>
<evidence type="ECO:0000313" key="11">
    <source>
        <dbReference type="EMBL" id="OJD25029.1"/>
    </source>
</evidence>
<keyword evidence="2" id="KW-0723">Serine/threonine-protein kinase</keyword>
<dbReference type="GO" id="GO:0000278">
    <property type="term" value="P:mitotic cell cycle"/>
    <property type="evidence" value="ECO:0007669"/>
    <property type="project" value="TreeGrafter"/>
</dbReference>
<dbReference type="Pfam" id="PF12330">
    <property type="entry name" value="Haspin_kinase"/>
    <property type="match status" value="1"/>
</dbReference>
<dbReference type="Gene3D" id="3.30.200.20">
    <property type="entry name" value="Phosphorylase Kinase, domain 1"/>
    <property type="match status" value="1"/>
</dbReference>
<keyword evidence="5 11" id="KW-0418">Kinase</keyword>
<dbReference type="GO" id="GO:0035556">
    <property type="term" value="P:intracellular signal transduction"/>
    <property type="evidence" value="ECO:0007669"/>
    <property type="project" value="TreeGrafter"/>
</dbReference>
<dbReference type="PANTHER" id="PTHR24419:SF18">
    <property type="entry name" value="SERINE_THREONINE-PROTEIN KINASE HASPIN"/>
    <property type="match status" value="1"/>
</dbReference>
<evidence type="ECO:0000313" key="12">
    <source>
        <dbReference type="Proteomes" id="UP000242791"/>
    </source>
</evidence>
<accession>A0A1J9RBI9</accession>
<dbReference type="InterPro" id="IPR000719">
    <property type="entry name" value="Prot_kinase_dom"/>
</dbReference>
<feature type="region of interest" description="Disordered" evidence="9">
    <location>
        <begin position="1"/>
        <end position="53"/>
    </location>
</feature>
<keyword evidence="4" id="KW-0547">Nucleotide-binding</keyword>
<feature type="compositionally biased region" description="Basic and acidic residues" evidence="9">
    <location>
        <begin position="141"/>
        <end position="152"/>
    </location>
</feature>
<evidence type="ECO:0000259" key="10">
    <source>
        <dbReference type="PROSITE" id="PS50011"/>
    </source>
</evidence>
<dbReference type="SMART" id="SM01331">
    <property type="entry name" value="DUF3635"/>
    <property type="match status" value="1"/>
</dbReference>
<gene>
    <name evidence="11" type="ORF">ACJ73_03609</name>
</gene>
<evidence type="ECO:0000256" key="2">
    <source>
        <dbReference type="ARBA" id="ARBA00022527"/>
    </source>
</evidence>
<keyword evidence="3" id="KW-0808">Transferase</keyword>
<evidence type="ECO:0000256" key="8">
    <source>
        <dbReference type="ARBA" id="ARBA00048679"/>
    </source>
</evidence>
<dbReference type="GO" id="GO:0005634">
    <property type="term" value="C:nucleus"/>
    <property type="evidence" value="ECO:0007669"/>
    <property type="project" value="TreeGrafter"/>
</dbReference>
<feature type="region of interest" description="Disordered" evidence="9">
    <location>
        <begin position="141"/>
        <end position="161"/>
    </location>
</feature>
<dbReference type="OrthoDB" id="5327538at2759"/>
<dbReference type="AlphaFoldDB" id="A0A1J9RBI9"/>
<dbReference type="VEuPathDB" id="FungiDB:ACJ73_03609"/>
<feature type="region of interest" description="Disordered" evidence="9">
    <location>
        <begin position="107"/>
        <end position="127"/>
    </location>
</feature>
<dbReference type="PANTHER" id="PTHR24419">
    <property type="entry name" value="INTERLEUKIN-1 RECEPTOR-ASSOCIATED KINASE"/>
    <property type="match status" value="1"/>
</dbReference>
<feature type="region of interest" description="Disordered" evidence="9">
    <location>
        <begin position="559"/>
        <end position="624"/>
    </location>
</feature>
<sequence length="688" mass="76875">MSPFSPSASPLSSTKKLPRNTHTYAKSAATTASNTRLRRVYGKRKADAPRAVLERELNNAPSKAPAMPNEGQEVEVVNTITALGKSLSALQLDVYQRAVDVDGDEEYDATAEQSNALGGKEPQGRQQPMVEVCIPAEKGVQREDVTHERDTNSSKSLETVKYKRRPRRSSGWIEDLKLNNYVRPILREAASPISSHGVQTFASWARRAGDMFTVEKIAEGSYGEVYQLHLNRDISKCNLSKSRLARLKAYKDGVFKIVPLRAQRGVGSKKFTTVQEIVSEVQLLKLLDPIPGFARFREVHVVQGRFPDTYQQAWTRYSQTNASECFNPDPSKAKSYPDTQLWVVLEMDNAGCELEKFMWSSAFQVYDIFWGVALALARAEQFAAFEHRDLHLGNICIKPAKKGGSISMDLSTSALEGLGEGGGVTGFGLSGLETTIIDYSLSRAELQALDTPYGDVWVEVGEKSENPTVEIAWSDLDKRQIFGAIGRDEDEKLLRDTYRFMRSEVYHQDNRLCPTQPPSKPRQWKHYNPRTNLIWLSFLLQMLLKKLEPSFTNQARAAEQLQLQPKQQQRAPLTPRPANNKLQSNTAHHGEGDSPFKSPKKKTIQIKRGGGGGTKENGEKKSDATRINKQHFAQVQQQQLLKKELTMRLKTTADMLSVESGIEDLYCAGDLVAFALGSGWLSEGDFLC</sequence>
<comment type="catalytic activity">
    <reaction evidence="8">
        <text>L-seryl-[protein] + ATP = O-phospho-L-seryl-[protein] + ADP + H(+)</text>
        <dbReference type="Rhea" id="RHEA:17989"/>
        <dbReference type="Rhea" id="RHEA-COMP:9863"/>
        <dbReference type="Rhea" id="RHEA-COMP:11604"/>
        <dbReference type="ChEBI" id="CHEBI:15378"/>
        <dbReference type="ChEBI" id="CHEBI:29999"/>
        <dbReference type="ChEBI" id="CHEBI:30616"/>
        <dbReference type="ChEBI" id="CHEBI:83421"/>
        <dbReference type="ChEBI" id="CHEBI:456216"/>
        <dbReference type="EC" id="2.7.11.1"/>
    </reaction>
</comment>
<feature type="compositionally biased region" description="Polar residues" evidence="9">
    <location>
        <begin position="20"/>
        <end position="35"/>
    </location>
</feature>
<dbReference type="InterPro" id="IPR024604">
    <property type="entry name" value="GSG2_C"/>
</dbReference>
<dbReference type="GO" id="GO:0005737">
    <property type="term" value="C:cytoplasm"/>
    <property type="evidence" value="ECO:0007669"/>
    <property type="project" value="TreeGrafter"/>
</dbReference>
<dbReference type="SUPFAM" id="SSF56112">
    <property type="entry name" value="Protein kinase-like (PK-like)"/>
    <property type="match status" value="1"/>
</dbReference>
<comment type="catalytic activity">
    <reaction evidence="7">
        <text>L-threonyl-[protein] + ATP = O-phospho-L-threonyl-[protein] + ADP + H(+)</text>
        <dbReference type="Rhea" id="RHEA:46608"/>
        <dbReference type="Rhea" id="RHEA-COMP:11060"/>
        <dbReference type="Rhea" id="RHEA-COMP:11605"/>
        <dbReference type="ChEBI" id="CHEBI:15378"/>
        <dbReference type="ChEBI" id="CHEBI:30013"/>
        <dbReference type="ChEBI" id="CHEBI:30616"/>
        <dbReference type="ChEBI" id="CHEBI:61977"/>
        <dbReference type="ChEBI" id="CHEBI:456216"/>
        <dbReference type="EC" id="2.7.11.1"/>
    </reaction>
</comment>
<dbReference type="Proteomes" id="UP000242791">
    <property type="component" value="Unassembled WGS sequence"/>
</dbReference>
<evidence type="ECO:0000256" key="4">
    <source>
        <dbReference type="ARBA" id="ARBA00022741"/>
    </source>
</evidence>
<name>A0A1J9RBI9_9EURO</name>
<evidence type="ECO:0000256" key="6">
    <source>
        <dbReference type="ARBA" id="ARBA00022840"/>
    </source>
</evidence>
<keyword evidence="12" id="KW-1185">Reference proteome</keyword>
<feature type="domain" description="Protein kinase" evidence="10">
    <location>
        <begin position="211"/>
        <end position="666"/>
    </location>
</feature>
<feature type="compositionally biased region" description="Basic and acidic residues" evidence="9">
    <location>
        <begin position="44"/>
        <end position="53"/>
    </location>
</feature>
<comment type="caution">
    <text evidence="11">The sequence shown here is derived from an EMBL/GenBank/DDBJ whole genome shotgun (WGS) entry which is preliminary data.</text>
</comment>
<evidence type="ECO:0000256" key="1">
    <source>
        <dbReference type="ARBA" id="ARBA00012513"/>
    </source>
</evidence>
<feature type="compositionally biased region" description="Low complexity" evidence="9">
    <location>
        <begin position="1"/>
        <end position="13"/>
    </location>
</feature>
<evidence type="ECO:0000256" key="3">
    <source>
        <dbReference type="ARBA" id="ARBA00022679"/>
    </source>
</evidence>
<dbReference type="PROSITE" id="PS50011">
    <property type="entry name" value="PROTEIN_KINASE_DOM"/>
    <property type="match status" value="1"/>
</dbReference>
<evidence type="ECO:0000256" key="5">
    <source>
        <dbReference type="ARBA" id="ARBA00022777"/>
    </source>
</evidence>
<reference evidence="11 12" key="1">
    <citation type="submission" date="2015-08" db="EMBL/GenBank/DDBJ databases">
        <title>Emmonsia species relationships and genome sequence.</title>
        <authorList>
            <person name="Cuomo C.A."/>
            <person name="Schwartz I.S."/>
            <person name="Kenyon C."/>
            <person name="De Hoog G.S."/>
            <person name="Govender N.P."/>
            <person name="Botha A."/>
            <person name="Moreno L."/>
            <person name="De Vries M."/>
            <person name="Munoz J.F."/>
            <person name="Stielow J.B."/>
        </authorList>
    </citation>
    <scope>NUCLEOTIDE SEQUENCE [LARGE SCALE GENOMIC DNA]</scope>
    <source>
        <strain evidence="11 12">EI222</strain>
    </source>
</reference>
<keyword evidence="6" id="KW-0067">ATP-binding</keyword>
<feature type="compositionally biased region" description="Low complexity" evidence="9">
    <location>
        <begin position="560"/>
        <end position="569"/>
    </location>
</feature>
<dbReference type="EC" id="2.7.11.1" evidence="1"/>
<evidence type="ECO:0000256" key="9">
    <source>
        <dbReference type="SAM" id="MobiDB-lite"/>
    </source>
</evidence>
<dbReference type="GO" id="GO:0072354">
    <property type="term" value="F:histone H3T3 kinase activity"/>
    <property type="evidence" value="ECO:0007669"/>
    <property type="project" value="TreeGrafter"/>
</dbReference>
<proteinExistence type="predicted"/>